<dbReference type="EMBL" id="WUFC01000009">
    <property type="protein sequence ID" value="NEI48612.1"/>
    <property type="molecule type" value="Genomic_DNA"/>
</dbReference>
<name>A0AAE5C273_9HYPH</name>
<dbReference type="AlphaFoldDB" id="A0AAE5C273"/>
<feature type="transmembrane region" description="Helical" evidence="1">
    <location>
        <begin position="78"/>
        <end position="97"/>
    </location>
</feature>
<dbReference type="Proteomes" id="UP000661163">
    <property type="component" value="Unassembled WGS sequence"/>
</dbReference>
<evidence type="ECO:0000313" key="2">
    <source>
        <dbReference type="EMBL" id="NEI48612.1"/>
    </source>
</evidence>
<protein>
    <submittedName>
        <fullName evidence="2">Uncharacterized protein</fullName>
    </submittedName>
</protein>
<sequence>MQHTPDSWFQKNINWEMLSGFGRSSVATLTIATPFLGYIVLYHSSFSAYFGGLGDLIDARPQSNTCKAWLTFEQKINLLYLGLLALGWGSILFRVLAPAVVKRSGTSACNG</sequence>
<proteinExistence type="predicted"/>
<evidence type="ECO:0000256" key="1">
    <source>
        <dbReference type="SAM" id="Phobius"/>
    </source>
</evidence>
<keyword evidence="1" id="KW-0472">Membrane</keyword>
<keyword evidence="1" id="KW-0812">Transmembrane</keyword>
<comment type="caution">
    <text evidence="2">The sequence shown here is derived from an EMBL/GenBank/DDBJ whole genome shotgun (WGS) entry which is preliminary data.</text>
</comment>
<dbReference type="RefSeq" id="WP_130785921.1">
    <property type="nucleotide sequence ID" value="NZ_JAJAEH010000030.1"/>
</dbReference>
<gene>
    <name evidence="2" type="ORF">GR217_12985</name>
</gene>
<feature type="transmembrane region" description="Helical" evidence="1">
    <location>
        <begin position="21"/>
        <end position="41"/>
    </location>
</feature>
<accession>A0AAE5C273</accession>
<reference evidence="2 3" key="1">
    <citation type="submission" date="2019-12" db="EMBL/GenBank/DDBJ databases">
        <title>Rhizobium genotypes associated with high levels of biological nitrogen fixation by grain legumes in a temperate-maritime cropping system.</title>
        <authorList>
            <person name="Maluk M."/>
            <person name="Francesc Ferrando Molina F."/>
            <person name="Lopez Del Egido L."/>
            <person name="Lafos M."/>
            <person name="Langarica-Fuentes A."/>
            <person name="Gebre Yohannes G."/>
            <person name="Young M.W."/>
            <person name="Martin P."/>
            <person name="Gantlett R."/>
            <person name="Kenicer G."/>
            <person name="Hawes C."/>
            <person name="Begg G.S."/>
            <person name="Quilliam R.S."/>
            <person name="Squire G.R."/>
            <person name="Poole P.S."/>
            <person name="Young P.W."/>
            <person name="Iannetta P.M."/>
            <person name="James E.K."/>
        </authorList>
    </citation>
    <scope>NUCLEOTIDE SEQUENCE [LARGE SCALE GENOMIC DNA]</scope>
    <source>
        <strain evidence="2 3">JHI985</strain>
    </source>
</reference>
<keyword evidence="1" id="KW-1133">Transmembrane helix</keyword>
<evidence type="ECO:0000313" key="3">
    <source>
        <dbReference type="Proteomes" id="UP000661163"/>
    </source>
</evidence>
<organism evidence="2 3">
    <name type="scientific">Rhizobium ruizarguesonis</name>
    <dbReference type="NCBI Taxonomy" id="2081791"/>
    <lineage>
        <taxon>Bacteria</taxon>
        <taxon>Pseudomonadati</taxon>
        <taxon>Pseudomonadota</taxon>
        <taxon>Alphaproteobacteria</taxon>
        <taxon>Hyphomicrobiales</taxon>
        <taxon>Rhizobiaceae</taxon>
        <taxon>Rhizobium/Agrobacterium group</taxon>
        <taxon>Rhizobium</taxon>
    </lineage>
</organism>